<accession>A0A3M0Z0V6</accession>
<feature type="non-terminal residue" evidence="2">
    <location>
        <position position="124"/>
    </location>
</feature>
<dbReference type="EMBL" id="RFKV01000047">
    <property type="protein sequence ID" value="RMD77287.1"/>
    <property type="molecule type" value="Genomic_DNA"/>
</dbReference>
<feature type="transmembrane region" description="Helical" evidence="1">
    <location>
        <begin position="102"/>
        <end position="122"/>
    </location>
</feature>
<dbReference type="Proteomes" id="UP000269410">
    <property type="component" value="Unassembled WGS sequence"/>
</dbReference>
<sequence length="124" mass="14278">MNDNKLYFAKFISLISSPVVLSVILIVFLLSRYNSFVYELGMVITIFSVVFLPAYISLLFKKYPGSYSNFLKIDRKERNLLYLALSIGALLNISLFSQEKKLITLMNLNIVLFIFFVVFLIVNS</sequence>
<comment type="caution">
    <text evidence="2">The sequence shown here is derived from an EMBL/GenBank/DDBJ whole genome shotgun (WGS) entry which is preliminary data.</text>
</comment>
<feature type="transmembrane region" description="Helical" evidence="1">
    <location>
        <begin position="36"/>
        <end position="60"/>
    </location>
</feature>
<evidence type="ECO:0000313" key="2">
    <source>
        <dbReference type="EMBL" id="RMD77287.1"/>
    </source>
</evidence>
<reference evidence="2 3" key="1">
    <citation type="submission" date="2018-10" db="EMBL/GenBank/DDBJ databases">
        <title>Thermophilic Lithotrophy and Phototrophy in an Intertidal, Iron-rich, Geothermal Spring.</title>
        <authorList>
            <person name="Ward L.M."/>
            <person name="Idei A."/>
            <person name="Nakagawa M."/>
            <person name="Ueno Y."/>
            <person name="Fischer W."/>
            <person name="Mcglynn S.E."/>
        </authorList>
    </citation>
    <scope>NUCLEOTIDE SEQUENCE [LARGE SCALE GENOMIC DNA]</scope>
    <source>
        <strain evidence="2">J137</strain>
    </source>
</reference>
<gene>
    <name evidence="2" type="ORF">D6810_01370</name>
</gene>
<evidence type="ECO:0000256" key="1">
    <source>
        <dbReference type="SAM" id="Phobius"/>
    </source>
</evidence>
<feature type="transmembrane region" description="Helical" evidence="1">
    <location>
        <begin position="7"/>
        <end position="30"/>
    </location>
</feature>
<protein>
    <submittedName>
        <fullName evidence="2">Uncharacterized protein</fullName>
    </submittedName>
</protein>
<dbReference type="AlphaFoldDB" id="A0A3M0Z0V6"/>
<keyword evidence="1" id="KW-1133">Transmembrane helix</keyword>
<organism evidence="2 3">
    <name type="scientific">Candidatus Dojkabacteria bacterium</name>
    <dbReference type="NCBI Taxonomy" id="2099670"/>
    <lineage>
        <taxon>Bacteria</taxon>
        <taxon>Candidatus Dojkabacteria</taxon>
    </lineage>
</organism>
<feature type="transmembrane region" description="Helical" evidence="1">
    <location>
        <begin position="80"/>
        <end position="96"/>
    </location>
</feature>
<keyword evidence="1" id="KW-0812">Transmembrane</keyword>
<keyword evidence="1" id="KW-0472">Membrane</keyword>
<name>A0A3M0Z0V6_9BACT</name>
<evidence type="ECO:0000313" key="3">
    <source>
        <dbReference type="Proteomes" id="UP000269410"/>
    </source>
</evidence>
<proteinExistence type="predicted"/>